<feature type="compositionally biased region" description="Pro residues" evidence="1">
    <location>
        <begin position="108"/>
        <end position="118"/>
    </location>
</feature>
<evidence type="ECO:0000313" key="3">
    <source>
        <dbReference type="Proteomes" id="UP001589568"/>
    </source>
</evidence>
<dbReference type="RefSeq" id="WP_379483970.1">
    <property type="nucleotide sequence ID" value="NZ_JBHMCF010000029.1"/>
</dbReference>
<proteinExistence type="predicted"/>
<feature type="compositionally biased region" description="Acidic residues" evidence="1">
    <location>
        <begin position="87"/>
        <end position="106"/>
    </location>
</feature>
<feature type="compositionally biased region" description="Basic and acidic residues" evidence="1">
    <location>
        <begin position="77"/>
        <end position="86"/>
    </location>
</feature>
<evidence type="ECO:0000256" key="1">
    <source>
        <dbReference type="SAM" id="MobiDB-lite"/>
    </source>
</evidence>
<accession>A0ABV5NRN5</accession>
<sequence>MVLLPVGQGIAGASAGAPAVPAAVAYTSGEKPVLGCGHRRCGPYWWGRRWWGGHHHHHHHDFHDEHHFRGHRHHDDRRHEPIRELPEQEEPEVEEPEEPEEPEQPEQPEQPPNQPPNRPPHKHQKPHKPYKPYKPVKERPIKFKPRYDDRGGEWAPWDSWRNGLKSDYGNDWRASDWD</sequence>
<gene>
    <name evidence="2" type="ORF">ACFFR3_25640</name>
</gene>
<feature type="compositionally biased region" description="Basic and acidic residues" evidence="1">
    <location>
        <begin position="168"/>
        <end position="178"/>
    </location>
</feature>
<feature type="region of interest" description="Disordered" evidence="1">
    <location>
        <begin position="72"/>
        <end position="178"/>
    </location>
</feature>
<name>A0ABV5NRN5_9ACTN</name>
<feature type="compositionally biased region" description="Basic residues" evidence="1">
    <location>
        <begin position="119"/>
        <end position="131"/>
    </location>
</feature>
<keyword evidence="3" id="KW-1185">Reference proteome</keyword>
<dbReference type="EMBL" id="JBHMCF010000029">
    <property type="protein sequence ID" value="MFB9472897.1"/>
    <property type="molecule type" value="Genomic_DNA"/>
</dbReference>
<comment type="caution">
    <text evidence="2">The sequence shown here is derived from an EMBL/GenBank/DDBJ whole genome shotgun (WGS) entry which is preliminary data.</text>
</comment>
<evidence type="ECO:0000313" key="2">
    <source>
        <dbReference type="EMBL" id="MFB9472897.1"/>
    </source>
</evidence>
<dbReference type="Proteomes" id="UP001589568">
    <property type="component" value="Unassembled WGS sequence"/>
</dbReference>
<protein>
    <submittedName>
        <fullName evidence="2">Uncharacterized protein</fullName>
    </submittedName>
</protein>
<feature type="compositionally biased region" description="Basic and acidic residues" evidence="1">
    <location>
        <begin position="135"/>
        <end position="152"/>
    </location>
</feature>
<organism evidence="2 3">
    <name type="scientific">Nonomuraea salmonea</name>
    <dbReference type="NCBI Taxonomy" id="46181"/>
    <lineage>
        <taxon>Bacteria</taxon>
        <taxon>Bacillati</taxon>
        <taxon>Actinomycetota</taxon>
        <taxon>Actinomycetes</taxon>
        <taxon>Streptosporangiales</taxon>
        <taxon>Streptosporangiaceae</taxon>
        <taxon>Nonomuraea</taxon>
    </lineage>
</organism>
<reference evidence="2 3" key="1">
    <citation type="submission" date="2024-09" db="EMBL/GenBank/DDBJ databases">
        <authorList>
            <person name="Sun Q."/>
            <person name="Mori K."/>
        </authorList>
    </citation>
    <scope>NUCLEOTIDE SEQUENCE [LARGE SCALE GENOMIC DNA]</scope>
    <source>
        <strain evidence="2 3">JCM 3324</strain>
    </source>
</reference>